<feature type="transmembrane region" description="Helical" evidence="1">
    <location>
        <begin position="120"/>
        <end position="140"/>
    </location>
</feature>
<name>A0A2G5B333_COERN</name>
<keyword evidence="1" id="KW-0812">Transmembrane</keyword>
<evidence type="ECO:0000256" key="1">
    <source>
        <dbReference type="SAM" id="Phobius"/>
    </source>
</evidence>
<reference evidence="2 3" key="1">
    <citation type="journal article" date="2015" name="Genome Biol. Evol.">
        <title>Phylogenomic analyses indicate that early fungi evolved digesting cell walls of algal ancestors of land plants.</title>
        <authorList>
            <person name="Chang Y."/>
            <person name="Wang S."/>
            <person name="Sekimoto S."/>
            <person name="Aerts A.L."/>
            <person name="Choi C."/>
            <person name="Clum A."/>
            <person name="LaButti K.M."/>
            <person name="Lindquist E.A."/>
            <person name="Yee Ngan C."/>
            <person name="Ohm R.A."/>
            <person name="Salamov A.A."/>
            <person name="Grigoriev I.V."/>
            <person name="Spatafora J.W."/>
            <person name="Berbee M.L."/>
        </authorList>
    </citation>
    <scope>NUCLEOTIDE SEQUENCE [LARGE SCALE GENOMIC DNA]</scope>
    <source>
        <strain evidence="2 3">NRRL 1564</strain>
    </source>
</reference>
<evidence type="ECO:0000313" key="3">
    <source>
        <dbReference type="Proteomes" id="UP000242474"/>
    </source>
</evidence>
<dbReference type="AlphaFoldDB" id="A0A2G5B333"/>
<accession>A0A2G5B333</accession>
<keyword evidence="3" id="KW-1185">Reference proteome</keyword>
<organism evidence="2 3">
    <name type="scientific">Coemansia reversa (strain ATCC 12441 / NRRL 1564)</name>
    <dbReference type="NCBI Taxonomy" id="763665"/>
    <lineage>
        <taxon>Eukaryota</taxon>
        <taxon>Fungi</taxon>
        <taxon>Fungi incertae sedis</taxon>
        <taxon>Zoopagomycota</taxon>
        <taxon>Kickxellomycotina</taxon>
        <taxon>Kickxellomycetes</taxon>
        <taxon>Kickxellales</taxon>
        <taxon>Kickxellaceae</taxon>
        <taxon>Coemansia</taxon>
    </lineage>
</organism>
<evidence type="ECO:0000313" key="2">
    <source>
        <dbReference type="EMBL" id="PIA13439.1"/>
    </source>
</evidence>
<protein>
    <submittedName>
        <fullName evidence="2">Uncharacterized protein</fullName>
    </submittedName>
</protein>
<sequence>MWQRLLRRRWPKLRSLTFASLPQRSTPPDWHQDNLLQPVIEILDYYQNLYDHLDKYLYCRLIQETSFGALPLVILTQLPKMSSSTRAKIPRSLTMSYTMHAIKPVKVHINIDALLDILNVVHILVSLIDFTPAIVFLEFFQSSSSVRMRQ</sequence>
<gene>
    <name evidence="2" type="ORF">COEREDRAFT_83463</name>
</gene>
<keyword evidence="1" id="KW-0472">Membrane</keyword>
<dbReference type="Proteomes" id="UP000242474">
    <property type="component" value="Unassembled WGS sequence"/>
</dbReference>
<dbReference type="EMBL" id="KZ303537">
    <property type="protein sequence ID" value="PIA13439.1"/>
    <property type="molecule type" value="Genomic_DNA"/>
</dbReference>
<proteinExistence type="predicted"/>
<keyword evidence="1" id="KW-1133">Transmembrane helix</keyword>